<proteinExistence type="inferred from homology"/>
<dbReference type="EMBL" id="BOPG01000015">
    <property type="protein sequence ID" value="GIJ55204.1"/>
    <property type="molecule type" value="Genomic_DNA"/>
</dbReference>
<organism evidence="9 10">
    <name type="scientific">Virgisporangium aurantiacum</name>
    <dbReference type="NCBI Taxonomy" id="175570"/>
    <lineage>
        <taxon>Bacteria</taxon>
        <taxon>Bacillati</taxon>
        <taxon>Actinomycetota</taxon>
        <taxon>Actinomycetes</taxon>
        <taxon>Micromonosporales</taxon>
        <taxon>Micromonosporaceae</taxon>
        <taxon>Virgisporangium</taxon>
    </lineage>
</organism>
<dbReference type="InterPro" id="IPR035906">
    <property type="entry name" value="MetI-like_sf"/>
</dbReference>
<accession>A0A8J3Z051</accession>
<name>A0A8J3Z051_9ACTN</name>
<evidence type="ECO:0000256" key="6">
    <source>
        <dbReference type="ARBA" id="ARBA00023136"/>
    </source>
</evidence>
<dbReference type="Pfam" id="PF00528">
    <property type="entry name" value="BPD_transp_1"/>
    <property type="match status" value="1"/>
</dbReference>
<dbReference type="CDD" id="cd06261">
    <property type="entry name" value="TM_PBP2"/>
    <property type="match status" value="1"/>
</dbReference>
<keyword evidence="6 7" id="KW-0472">Membrane</keyword>
<dbReference type="PANTHER" id="PTHR30151:SF41">
    <property type="entry name" value="ABC TRANSPORTER PERMEASE PROTEIN"/>
    <property type="match status" value="1"/>
</dbReference>
<evidence type="ECO:0000256" key="4">
    <source>
        <dbReference type="ARBA" id="ARBA00022692"/>
    </source>
</evidence>
<protein>
    <recommendedName>
        <fullName evidence="8">ABC transmembrane type-1 domain-containing protein</fullName>
    </recommendedName>
</protein>
<evidence type="ECO:0000313" key="10">
    <source>
        <dbReference type="Proteomes" id="UP000612585"/>
    </source>
</evidence>
<dbReference type="SUPFAM" id="SSF161098">
    <property type="entry name" value="MetI-like"/>
    <property type="match status" value="1"/>
</dbReference>
<dbReference type="Gene3D" id="1.10.3720.10">
    <property type="entry name" value="MetI-like"/>
    <property type="match status" value="1"/>
</dbReference>
<evidence type="ECO:0000256" key="1">
    <source>
        <dbReference type="ARBA" id="ARBA00004651"/>
    </source>
</evidence>
<evidence type="ECO:0000256" key="2">
    <source>
        <dbReference type="ARBA" id="ARBA00022448"/>
    </source>
</evidence>
<feature type="transmembrane region" description="Helical" evidence="7">
    <location>
        <begin position="64"/>
        <end position="86"/>
    </location>
</feature>
<evidence type="ECO:0000313" key="9">
    <source>
        <dbReference type="EMBL" id="GIJ55204.1"/>
    </source>
</evidence>
<feature type="transmembrane region" description="Helical" evidence="7">
    <location>
        <begin position="237"/>
        <end position="258"/>
    </location>
</feature>
<feature type="transmembrane region" description="Helical" evidence="7">
    <location>
        <begin position="98"/>
        <end position="122"/>
    </location>
</feature>
<dbReference type="AlphaFoldDB" id="A0A8J3Z051"/>
<evidence type="ECO:0000256" key="5">
    <source>
        <dbReference type="ARBA" id="ARBA00022989"/>
    </source>
</evidence>
<dbReference type="InterPro" id="IPR000515">
    <property type="entry name" value="MetI-like"/>
</dbReference>
<dbReference type="Proteomes" id="UP000612585">
    <property type="component" value="Unassembled WGS sequence"/>
</dbReference>
<keyword evidence="2 7" id="KW-0813">Transport</keyword>
<comment type="subcellular location">
    <subcellularLocation>
        <location evidence="1 7">Cell membrane</location>
        <topology evidence="1 7">Multi-pass membrane protein</topology>
    </subcellularLocation>
</comment>
<evidence type="ECO:0000256" key="7">
    <source>
        <dbReference type="RuleBase" id="RU363032"/>
    </source>
</evidence>
<comment type="similarity">
    <text evidence="7">Belongs to the binding-protein-dependent transport system permease family.</text>
</comment>
<feature type="transmembrane region" description="Helical" evidence="7">
    <location>
        <begin position="134"/>
        <end position="154"/>
    </location>
</feature>
<sequence>MGGALWEGYKAVGDTDGTSLFGVRILPRTDDAAMPHVLDVLNRLGEPELAGGRPVWRVVFDACLFTLGITAVGFLVGTFIGLLLAVLMQRFRVAERGLLPWVVLSQTVPLVALAPLVAGWGGALSLGPYPWQPWMSVSLIAAYLAFFPVAVGMLRGLQSPSAIGVELMRSYAAGWWRTLVKLRMPAATPYLFPALRLAGAAAVVGAVVGEISTGTRGGIGRLVIEYSREATSDPAKVYTAMLGAALLGLAVAGFVALVEWPLTRHRRRVLLP</sequence>
<keyword evidence="4 7" id="KW-0812">Transmembrane</keyword>
<gene>
    <name evidence="9" type="ORF">Vau01_027200</name>
</gene>
<feature type="domain" description="ABC transmembrane type-1" evidence="8">
    <location>
        <begin position="63"/>
        <end position="259"/>
    </location>
</feature>
<evidence type="ECO:0000256" key="3">
    <source>
        <dbReference type="ARBA" id="ARBA00022475"/>
    </source>
</evidence>
<reference evidence="9" key="1">
    <citation type="submission" date="2021-01" db="EMBL/GenBank/DDBJ databases">
        <title>Whole genome shotgun sequence of Virgisporangium aurantiacum NBRC 16421.</title>
        <authorList>
            <person name="Komaki H."/>
            <person name="Tamura T."/>
        </authorList>
    </citation>
    <scope>NUCLEOTIDE SEQUENCE</scope>
    <source>
        <strain evidence="9">NBRC 16421</strain>
    </source>
</reference>
<dbReference type="PROSITE" id="PS50928">
    <property type="entry name" value="ABC_TM1"/>
    <property type="match status" value="1"/>
</dbReference>
<comment type="caution">
    <text evidence="9">The sequence shown here is derived from an EMBL/GenBank/DDBJ whole genome shotgun (WGS) entry which is preliminary data.</text>
</comment>
<keyword evidence="3" id="KW-1003">Cell membrane</keyword>
<dbReference type="GO" id="GO:0055085">
    <property type="term" value="P:transmembrane transport"/>
    <property type="evidence" value="ECO:0007669"/>
    <property type="project" value="InterPro"/>
</dbReference>
<dbReference type="GO" id="GO:0005886">
    <property type="term" value="C:plasma membrane"/>
    <property type="evidence" value="ECO:0007669"/>
    <property type="project" value="UniProtKB-SubCell"/>
</dbReference>
<keyword evidence="5 7" id="KW-1133">Transmembrane helix</keyword>
<feature type="transmembrane region" description="Helical" evidence="7">
    <location>
        <begin position="190"/>
        <end position="208"/>
    </location>
</feature>
<keyword evidence="10" id="KW-1185">Reference proteome</keyword>
<dbReference type="PANTHER" id="PTHR30151">
    <property type="entry name" value="ALKANE SULFONATE ABC TRANSPORTER-RELATED, MEMBRANE SUBUNIT"/>
    <property type="match status" value="1"/>
</dbReference>
<evidence type="ECO:0000259" key="8">
    <source>
        <dbReference type="PROSITE" id="PS50928"/>
    </source>
</evidence>